<dbReference type="EMBL" id="CP047656">
    <property type="protein sequence ID" value="QHJ10383.1"/>
    <property type="molecule type" value="Genomic_DNA"/>
</dbReference>
<protein>
    <submittedName>
        <fullName evidence="3">Uncharacterized protein</fullName>
    </submittedName>
</protein>
<dbReference type="Proteomes" id="UP000464524">
    <property type="component" value="Chromosome"/>
</dbReference>
<sequence>MELLSITIAILLYLNASAIYYAVVSDMFSKKQLIAQSIFVFLVPFFGAILVLVFSISQIDRTGFKPSIDKPKIRLLSFVFLTFLVSKNSSDSFDNDSSPTDFGGSDDGGD</sequence>
<keyword evidence="2" id="KW-1133">Transmembrane helix</keyword>
<feature type="region of interest" description="Disordered" evidence="1">
    <location>
        <begin position="88"/>
        <end position="110"/>
    </location>
</feature>
<evidence type="ECO:0000313" key="4">
    <source>
        <dbReference type="Proteomes" id="UP000464524"/>
    </source>
</evidence>
<dbReference type="KEGG" id="pmes:FX988_00595"/>
<feature type="transmembrane region" description="Helical" evidence="2">
    <location>
        <begin position="34"/>
        <end position="56"/>
    </location>
</feature>
<keyword evidence="4" id="KW-1185">Reference proteome</keyword>
<accession>A0A857JEE2</accession>
<keyword evidence="2" id="KW-0472">Membrane</keyword>
<gene>
    <name evidence="3" type="ORF">FX988_00595</name>
</gene>
<dbReference type="RefSeq" id="WP_160178269.1">
    <property type="nucleotide sequence ID" value="NZ_CP047656.1"/>
</dbReference>
<proteinExistence type="predicted"/>
<dbReference type="AlphaFoldDB" id="A0A857JEE2"/>
<organism evidence="3 4">
    <name type="scientific">Paraglaciecola mesophila</name>
    <dbReference type="NCBI Taxonomy" id="197222"/>
    <lineage>
        <taxon>Bacteria</taxon>
        <taxon>Pseudomonadati</taxon>
        <taxon>Pseudomonadota</taxon>
        <taxon>Gammaproteobacteria</taxon>
        <taxon>Alteromonadales</taxon>
        <taxon>Alteromonadaceae</taxon>
        <taxon>Paraglaciecola</taxon>
    </lineage>
</organism>
<keyword evidence="2" id="KW-0812">Transmembrane</keyword>
<evidence type="ECO:0000313" key="3">
    <source>
        <dbReference type="EMBL" id="QHJ10383.1"/>
    </source>
</evidence>
<reference evidence="3 4" key="1">
    <citation type="submission" date="2019-12" db="EMBL/GenBank/DDBJ databases">
        <title>Genome sequencing and assembly of endphytes of Porphyra tenera.</title>
        <authorList>
            <person name="Park J.M."/>
            <person name="Shin R."/>
            <person name="Jo S.H."/>
        </authorList>
    </citation>
    <scope>NUCLEOTIDE SEQUENCE [LARGE SCALE GENOMIC DNA]</scope>
    <source>
        <strain evidence="3 4">GPM4</strain>
    </source>
</reference>
<evidence type="ECO:0000256" key="1">
    <source>
        <dbReference type="SAM" id="MobiDB-lite"/>
    </source>
</evidence>
<feature type="compositionally biased region" description="Low complexity" evidence="1">
    <location>
        <begin position="88"/>
        <end position="98"/>
    </location>
</feature>
<name>A0A857JEE2_9ALTE</name>
<evidence type="ECO:0000256" key="2">
    <source>
        <dbReference type="SAM" id="Phobius"/>
    </source>
</evidence>